<dbReference type="RefSeq" id="WP_095307296.1">
    <property type="nucleotide sequence ID" value="NZ_PHUT01000004.1"/>
</dbReference>
<name>A0A417YIW3_9BACI</name>
<dbReference type="EMBL" id="QWEH01000004">
    <property type="protein sequence ID" value="RHW32959.1"/>
    <property type="molecule type" value="Genomic_DNA"/>
</dbReference>
<reference evidence="1 2" key="1">
    <citation type="journal article" date="2007" name="Int. J. Syst. Evol. Microbiol.">
        <title>Oceanobacillus profundus sp. nov., isolated from a deep-sea sediment core.</title>
        <authorList>
            <person name="Kim Y.G."/>
            <person name="Choi D.H."/>
            <person name="Hyun S."/>
            <person name="Cho B.C."/>
        </authorList>
    </citation>
    <scope>NUCLEOTIDE SEQUENCE [LARGE SCALE GENOMIC DNA]</scope>
    <source>
        <strain evidence="1 2">DSM 18246</strain>
    </source>
</reference>
<organism evidence="1 2">
    <name type="scientific">Oceanobacillus profundus</name>
    <dbReference type="NCBI Taxonomy" id="372463"/>
    <lineage>
        <taxon>Bacteria</taxon>
        <taxon>Bacillati</taxon>
        <taxon>Bacillota</taxon>
        <taxon>Bacilli</taxon>
        <taxon>Bacillales</taxon>
        <taxon>Bacillaceae</taxon>
        <taxon>Oceanobacillus</taxon>
    </lineage>
</organism>
<evidence type="ECO:0000313" key="1">
    <source>
        <dbReference type="EMBL" id="RHW32959.1"/>
    </source>
</evidence>
<dbReference type="AlphaFoldDB" id="A0A417YIW3"/>
<protein>
    <submittedName>
        <fullName evidence="1">Uncharacterized protein</fullName>
    </submittedName>
</protein>
<keyword evidence="2" id="KW-1185">Reference proteome</keyword>
<gene>
    <name evidence="1" type="ORF">D1B32_07885</name>
</gene>
<comment type="caution">
    <text evidence="1">The sequence shown here is derived from an EMBL/GenBank/DDBJ whole genome shotgun (WGS) entry which is preliminary data.</text>
</comment>
<evidence type="ECO:0000313" key="2">
    <source>
        <dbReference type="Proteomes" id="UP000285456"/>
    </source>
</evidence>
<proteinExistence type="predicted"/>
<dbReference type="Proteomes" id="UP000285456">
    <property type="component" value="Unassembled WGS sequence"/>
</dbReference>
<accession>A0A417YIW3</accession>
<sequence>MNHMFPEEVYKIVREKEKEAFQKHRLNYELRITPYSLFPYFFIKDSKNPRKYGDLFCLSHLLSQQMFLLDNFLDEQQPVSSDLLKCFHCLSVINRDLSIKFGSSVYEQLENLLDRTFSVAKKEEIYRKNELNIDSVTIHPLNDQEYHTFVIDKVASWEIVPYIVGIIDEVSSNQWIRTLQKMALVNQMFDDIIDWKDDLHKHHWTHWTQHLASIYSVRDPSILIQTLKKDESFIQLIGDSLSRLLTTSTTICEDLETQGLYQLSDWWTRSKLTTINKINKKITSNK</sequence>